<dbReference type="GO" id="GO:0016746">
    <property type="term" value="F:acyltransferase activity"/>
    <property type="evidence" value="ECO:0007669"/>
    <property type="project" value="UniProtKB-UniRule"/>
</dbReference>
<proteinExistence type="inferred from homology"/>
<dbReference type="PATRIC" id="fig|45067.4.peg.2459"/>
<evidence type="ECO:0000256" key="1">
    <source>
        <dbReference type="ARBA" id="ARBA00004442"/>
    </source>
</evidence>
<dbReference type="Proteomes" id="UP000054869">
    <property type="component" value="Unassembled WGS sequence"/>
</dbReference>
<organism evidence="9 10">
    <name type="scientific">Legionella lansingensis</name>
    <dbReference type="NCBI Taxonomy" id="45067"/>
    <lineage>
        <taxon>Bacteria</taxon>
        <taxon>Pseudomonadati</taxon>
        <taxon>Pseudomonadota</taxon>
        <taxon>Gammaproteobacteria</taxon>
        <taxon>Legionellales</taxon>
        <taxon>Legionellaceae</taxon>
        <taxon>Legionella</taxon>
    </lineage>
</organism>
<evidence type="ECO:0000256" key="6">
    <source>
        <dbReference type="ARBA" id="ARBA00023237"/>
    </source>
</evidence>
<dbReference type="EC" id="2.3.1.251" evidence="8"/>
<reference evidence="9 10" key="1">
    <citation type="submission" date="2015-11" db="EMBL/GenBank/DDBJ databases">
        <title>Genomic analysis of 38 Legionella species identifies large and diverse effector repertoires.</title>
        <authorList>
            <person name="Burstein D."/>
            <person name="Amaro F."/>
            <person name="Zusman T."/>
            <person name="Lifshitz Z."/>
            <person name="Cohen O."/>
            <person name="Gilbert J.A."/>
            <person name="Pupko T."/>
            <person name="Shuman H.A."/>
            <person name="Segal G."/>
        </authorList>
    </citation>
    <scope>NUCLEOTIDE SEQUENCE [LARGE SCALE GENOMIC DNA]</scope>
    <source>
        <strain evidence="9 10">ATCC 49751</strain>
    </source>
</reference>
<evidence type="ECO:0000313" key="10">
    <source>
        <dbReference type="Proteomes" id="UP000054869"/>
    </source>
</evidence>
<comment type="function">
    <text evidence="8">Transfers a fatty acid residue from the sn-1 position of a phospholipid to the N-linked hydroxyfatty acid chain on the proximal unit of lipid A or its precursors.</text>
</comment>
<sequence>MPETEYVDKLMKKNLISLLLLLHLNSAISGQYSEACSTWGSLLKPICHRMHQLWNEGSNELYMTGYAWHNRYTYEKHKIDSYNELAWGGGLGKGLYDEDGDWHGIYALAFLDSHKNVEPAVGYAFLKVAHLGINTRLGAGFTVLVTQRPDIYDGIPFPGALPWLSLNYRSLTVSGTYIPGSKGAGNVLFLLAKWTF</sequence>
<comment type="catalytic activity">
    <reaction evidence="8">
        <text>a lipid A + a 1,2-diacyl-sn-glycero-3-phosphocholine = a hepta-acyl lipid A + a 2-acyl-sn-glycero-3-phosphocholine</text>
        <dbReference type="Rhea" id="RHEA:74275"/>
        <dbReference type="ChEBI" id="CHEBI:57643"/>
        <dbReference type="ChEBI" id="CHEBI:57875"/>
        <dbReference type="ChEBI" id="CHEBI:193141"/>
        <dbReference type="ChEBI" id="CHEBI:193142"/>
        <dbReference type="EC" id="2.3.1.251"/>
    </reaction>
</comment>
<evidence type="ECO:0000256" key="2">
    <source>
        <dbReference type="ARBA" id="ARBA00006368"/>
    </source>
</evidence>
<evidence type="ECO:0000313" key="9">
    <source>
        <dbReference type="EMBL" id="KTD18737.1"/>
    </source>
</evidence>
<dbReference type="HAMAP" id="MF_00837">
    <property type="entry name" value="PagP_transferase"/>
    <property type="match status" value="1"/>
</dbReference>
<comment type="similarity">
    <text evidence="2 8">Belongs to the lipid A palmitoyltransferase family.</text>
</comment>
<accession>A0A0W0VF36</accession>
<keyword evidence="4 8" id="KW-0732">Signal</keyword>
<dbReference type="NCBIfam" id="NF008271">
    <property type="entry name" value="PRK11045.1"/>
    <property type="match status" value="1"/>
</dbReference>
<dbReference type="eggNOG" id="ENOG502Z7SY">
    <property type="taxonomic scope" value="Bacteria"/>
</dbReference>
<dbReference type="SUPFAM" id="SSF56925">
    <property type="entry name" value="OMPA-like"/>
    <property type="match status" value="1"/>
</dbReference>
<dbReference type="InterPro" id="IPR009746">
    <property type="entry name" value="LipidA_acyl_PagP"/>
</dbReference>
<dbReference type="STRING" id="45067.Llan_2340"/>
<keyword evidence="10" id="KW-1185">Reference proteome</keyword>
<evidence type="ECO:0000256" key="4">
    <source>
        <dbReference type="ARBA" id="ARBA00022729"/>
    </source>
</evidence>
<feature type="active site" evidence="8">
    <location>
        <position position="69"/>
    </location>
</feature>
<dbReference type="InterPro" id="IPR011250">
    <property type="entry name" value="OMP/PagP_B-barrel"/>
</dbReference>
<evidence type="ECO:0000256" key="7">
    <source>
        <dbReference type="ARBA" id="ARBA00023315"/>
    </source>
</evidence>
<dbReference type="EMBL" id="LNYI01000057">
    <property type="protein sequence ID" value="KTD18737.1"/>
    <property type="molecule type" value="Genomic_DNA"/>
</dbReference>
<feature type="active site" evidence="8">
    <location>
        <position position="112"/>
    </location>
</feature>
<feature type="site" description="Role in lipopolysaccharide recognition" evidence="8">
    <location>
        <position position="78"/>
    </location>
</feature>
<dbReference type="Pfam" id="PF07017">
    <property type="entry name" value="PagP"/>
    <property type="match status" value="1"/>
</dbReference>
<dbReference type="GO" id="GO:0009279">
    <property type="term" value="C:cell outer membrane"/>
    <property type="evidence" value="ECO:0007669"/>
    <property type="project" value="UniProtKB-SubCell"/>
</dbReference>
<name>A0A0W0VF36_9GAMM</name>
<dbReference type="Gene3D" id="2.40.160.20">
    <property type="match status" value="1"/>
</dbReference>
<evidence type="ECO:0000256" key="5">
    <source>
        <dbReference type="ARBA" id="ARBA00023136"/>
    </source>
</evidence>
<keyword evidence="7 8" id="KW-0012">Acyltransferase</keyword>
<gene>
    <name evidence="8" type="primary">pagP</name>
    <name evidence="9" type="ORF">Llan_2340</name>
</gene>
<evidence type="ECO:0000256" key="3">
    <source>
        <dbReference type="ARBA" id="ARBA00022679"/>
    </source>
</evidence>
<comment type="catalytic activity">
    <reaction evidence="8">
        <text>a lipid IIA + a 1,2-diacyl-sn-glycero-3-phosphocholine = a lipid IIB + a 2-acyl-sn-glycero-3-phosphocholine</text>
        <dbReference type="Rhea" id="RHEA:74283"/>
        <dbReference type="ChEBI" id="CHEBI:57643"/>
        <dbReference type="ChEBI" id="CHEBI:57875"/>
        <dbReference type="ChEBI" id="CHEBI:193144"/>
        <dbReference type="ChEBI" id="CHEBI:193145"/>
        <dbReference type="EC" id="2.3.1.251"/>
    </reaction>
</comment>
<keyword evidence="5 8" id="KW-0472">Membrane</keyword>
<comment type="subcellular location">
    <subcellularLocation>
        <location evidence="1 8">Cell outer membrane</location>
    </subcellularLocation>
</comment>
<comment type="caution">
    <text evidence="9">The sequence shown here is derived from an EMBL/GenBank/DDBJ whole genome shotgun (WGS) entry which is preliminary data.</text>
</comment>
<comment type="caution">
    <text evidence="8">Lacks conserved residue(s) required for the propagation of feature annotation.</text>
</comment>
<keyword evidence="3 8" id="KW-0808">Transferase</keyword>
<feature type="active site" evidence="8">
    <location>
        <position position="113"/>
    </location>
</feature>
<protein>
    <recommendedName>
        <fullName evidence="8">Lipid A acyltransferase PagP</fullName>
        <ecNumber evidence="8">2.3.1.251</ecNumber>
    </recommendedName>
    <alternativeName>
        <fullName evidence="8">Lipid A acylation protein</fullName>
    </alternativeName>
</protein>
<comment type="subunit">
    <text evidence="8">Homodimer.</text>
</comment>
<dbReference type="GO" id="GO:0009245">
    <property type="term" value="P:lipid A biosynthetic process"/>
    <property type="evidence" value="ECO:0007669"/>
    <property type="project" value="UniProtKB-UniRule"/>
</dbReference>
<dbReference type="AlphaFoldDB" id="A0A0W0VF36"/>
<evidence type="ECO:0000256" key="8">
    <source>
        <dbReference type="HAMAP-Rule" id="MF_00837"/>
    </source>
</evidence>
<keyword evidence="6 8" id="KW-0998">Cell outer membrane</keyword>
<comment type="catalytic activity">
    <reaction evidence="8">
        <text>a lipid IVA + a 1,2-diacyl-sn-glycero-3-phosphocholine = a lipid IVB + a 2-acyl-sn-glycero-3-phosphocholine</text>
        <dbReference type="Rhea" id="RHEA:74279"/>
        <dbReference type="ChEBI" id="CHEBI:57643"/>
        <dbReference type="ChEBI" id="CHEBI:57875"/>
        <dbReference type="ChEBI" id="CHEBI:176425"/>
        <dbReference type="ChEBI" id="CHEBI:193143"/>
        <dbReference type="EC" id="2.3.1.251"/>
    </reaction>
</comment>